<dbReference type="InterPro" id="IPR025157">
    <property type="entry name" value="Hemagglutinin_rpt"/>
</dbReference>
<reference evidence="2 3" key="1">
    <citation type="submission" date="2016-10" db="EMBL/GenBank/DDBJ databases">
        <authorList>
            <person name="de Groot N.N."/>
        </authorList>
    </citation>
    <scope>NUCLEOTIDE SEQUENCE [LARGE SCALE GENOMIC DNA]</scope>
    <source>
        <strain evidence="2 3">JCM 21544</strain>
    </source>
</reference>
<sequence length="1319" mass="137491">MSAGRDLRLVSAAEHDLSRRDASRYNIGREQVTQHGSDINAGRDLSASAGNDLTVSASRVTAGGDIALSADGDVMLAAAANEDHFYSKSKKVTRSTDSVRQQSSVIQAGRDVSVAAGEDLTLIASQIKGGNDVALDAEQDINVLSAKDESASFYFKKKKGSFGRSKSEQRESYDSTNVASVIEAGNDLLVGATGDMAILSGVEEHGSYSKKTKSGFLGLSKSGKSQLKTRASQVASELEAGNDVVIAAGNDIRLRASETSAGNDVELHAGLVNETGDINLVSANDTAYSLTEKYKKKVGLSLSDSVGIAVGTPSWGGDISLASAKKAGQEAISSTSVGSQVTAERDATLQAERDINIVGSGVSAGRNVLLDAGRDVNVVAGSNSQQTTAWENTKTFGMQQDFDRNGYTTFIGEEKLKDKKLDTRQTAAASQINAGLDLDVKAGRDIVQQGSDMSAGYDINLQAGRNILIDAAPEQSVTAREQSQTRTGTTTKVSHNVGNMMDALSGAGKGDNAISQVSSVLQAADAVTQVLSGPSFAAHVGTGGQSQSSRETAIGSRPSTLQAGNDINAAAGNDFVAKGSQFSAGRDINVTGRDVRFDVARGSFSSESEQSQSQSGINSGTTFNSARAGVGGSHGVASAEQSLGTAESTQLLAGRDINLQASHDLSLIGTQAQAARDINLKAANDLNIRAAQNDSQSDSSRRSGGGEVGGVVGGNDFIALYASVDFGKGNLDRVGARQQEAYLYAGRGLNFESGRDTTVAGARLEGEEVTGKVGRDLTVSSVPNTGKVSGKELDASMTVTIGYGSGSVSGSVGVGKTTGKTDWVEKQTSIVARDRLDIRTEDHTQIDGAVIASRTGNLKLDTDTLGFRDIKGEDKEHSYYINAGGSYGWGGANSNGQKDNQPATGASVAVQDKSQEGKGEEGANGWSLSGYDYRKEREQIVRATVGEGEIVVRSDAETGKDSTAGLNRDLSKAYEVTKDDEERTDLYVSKSSVEAVMAAPETAKQLAALAEGVAVGMQVAYYAKQLESDDPATRRQAAQSLFLKLPGVSLATPEERAVSDAIGKLAEQDSAQAIKALNLIGMLIRPNGLTQNMAGIDDAAVLVVFGAALLTAGVVGSNEDYQKKMGAALESAGKATAANMEISLELWKLVGGVLVGSPIHQLDGSPYTTPVVQGNSTSGSDGGYGVGGQASGATNTAGNQLDTPQGATSYTTPGHQVSLGAVYNQSVGNMKEFLSRPGFGRELASATLKTSKMYDGQSVYQVTKTIGDNIKRGDQIYLDGLHKDHLEVFDKAGRFKFVLNLDGSINDVKTRSAGQRRLR</sequence>
<proteinExistence type="predicted"/>
<feature type="compositionally biased region" description="Low complexity" evidence="1">
    <location>
        <begin position="603"/>
        <end position="615"/>
    </location>
</feature>
<keyword evidence="3" id="KW-1185">Reference proteome</keyword>
<dbReference type="Pfam" id="PF13332">
    <property type="entry name" value="Fil_haemagg_2"/>
    <property type="match status" value="5"/>
</dbReference>
<evidence type="ECO:0000313" key="2">
    <source>
        <dbReference type="EMBL" id="SDL73097.1"/>
    </source>
</evidence>
<protein>
    <submittedName>
        <fullName evidence="2">Filamentous hemagglutinin</fullName>
    </submittedName>
</protein>
<feature type="compositionally biased region" description="Polar residues" evidence="1">
    <location>
        <begin position="475"/>
        <end position="493"/>
    </location>
</feature>
<feature type="compositionally biased region" description="Polar residues" evidence="1">
    <location>
        <begin position="1193"/>
        <end position="1208"/>
    </location>
</feature>
<feature type="region of interest" description="Disordered" evidence="1">
    <location>
        <begin position="1189"/>
        <end position="1208"/>
    </location>
</feature>
<feature type="region of interest" description="Disordered" evidence="1">
    <location>
        <begin position="474"/>
        <end position="493"/>
    </location>
</feature>
<dbReference type="Proteomes" id="UP000198706">
    <property type="component" value="Unassembled WGS sequence"/>
</dbReference>
<feature type="compositionally biased region" description="Polar residues" evidence="1">
    <location>
        <begin position="545"/>
        <end position="562"/>
    </location>
</feature>
<dbReference type="STRING" id="137658.SAMN05216186_1296"/>
<feature type="region of interest" description="Disordered" evidence="1">
    <location>
        <begin position="539"/>
        <end position="565"/>
    </location>
</feature>
<feature type="region of interest" description="Disordered" evidence="1">
    <location>
        <begin position="892"/>
        <end position="928"/>
    </location>
</feature>
<evidence type="ECO:0000256" key="1">
    <source>
        <dbReference type="SAM" id="MobiDB-lite"/>
    </source>
</evidence>
<evidence type="ECO:0000313" key="3">
    <source>
        <dbReference type="Proteomes" id="UP000198706"/>
    </source>
</evidence>
<dbReference type="GO" id="GO:0003824">
    <property type="term" value="F:catalytic activity"/>
    <property type="evidence" value="ECO:0007669"/>
    <property type="project" value="UniProtKB-ARBA"/>
</dbReference>
<name>A0A1G9MGR4_9PSED</name>
<dbReference type="EMBL" id="FNFD01000029">
    <property type="protein sequence ID" value="SDL73097.1"/>
    <property type="molecule type" value="Genomic_DNA"/>
</dbReference>
<feature type="compositionally biased region" description="Polar residues" evidence="1">
    <location>
        <begin position="894"/>
        <end position="904"/>
    </location>
</feature>
<accession>A0A1G9MGR4</accession>
<gene>
    <name evidence="2" type="ORF">SAMN05216186_1296</name>
</gene>
<feature type="region of interest" description="Disordered" evidence="1">
    <location>
        <begin position="602"/>
        <end position="642"/>
    </location>
</feature>
<organism evidence="2 3">
    <name type="scientific">Pseudomonas indica</name>
    <dbReference type="NCBI Taxonomy" id="137658"/>
    <lineage>
        <taxon>Bacteria</taxon>
        <taxon>Pseudomonadati</taxon>
        <taxon>Pseudomonadota</taxon>
        <taxon>Gammaproteobacteria</taxon>
        <taxon>Pseudomonadales</taxon>
        <taxon>Pseudomonadaceae</taxon>
        <taxon>Pseudomonas</taxon>
    </lineage>
</organism>